<evidence type="ECO:0008006" key="8">
    <source>
        <dbReference type="Google" id="ProtNLM"/>
    </source>
</evidence>
<dbReference type="RefSeq" id="WP_187070296.1">
    <property type="nucleotide sequence ID" value="NZ_JACRYL010000004.1"/>
</dbReference>
<dbReference type="InterPro" id="IPR019109">
    <property type="entry name" value="MamF_MmsF"/>
</dbReference>
<reference evidence="6 7" key="1">
    <citation type="submission" date="2020-08" db="EMBL/GenBank/DDBJ databases">
        <authorList>
            <person name="Sun Q."/>
            <person name="Inoue M."/>
        </authorList>
    </citation>
    <scope>NUCLEOTIDE SEQUENCE [LARGE SCALE GENOMIC DNA]</scope>
    <source>
        <strain evidence="6 7">CCM 8938</strain>
    </source>
</reference>
<evidence type="ECO:0000256" key="1">
    <source>
        <dbReference type="ARBA" id="ARBA00004141"/>
    </source>
</evidence>
<comment type="subcellular location">
    <subcellularLocation>
        <location evidence="1">Membrane</location>
        <topology evidence="1">Multi-pass membrane protein</topology>
    </subcellularLocation>
</comment>
<evidence type="ECO:0000256" key="3">
    <source>
        <dbReference type="ARBA" id="ARBA00022989"/>
    </source>
</evidence>
<keyword evidence="2 5" id="KW-0812">Transmembrane</keyword>
<feature type="transmembrane region" description="Helical" evidence="5">
    <location>
        <begin position="20"/>
        <end position="41"/>
    </location>
</feature>
<keyword evidence="3 5" id="KW-1133">Transmembrane helix</keyword>
<gene>
    <name evidence="6" type="ORF">H7U22_05205</name>
</gene>
<keyword evidence="4 5" id="KW-0472">Membrane</keyword>
<keyword evidence="7" id="KW-1185">Reference proteome</keyword>
<name>A0ABR7KP08_9SPHI</name>
<feature type="transmembrane region" description="Helical" evidence="5">
    <location>
        <begin position="85"/>
        <end position="109"/>
    </location>
</feature>
<evidence type="ECO:0000256" key="4">
    <source>
        <dbReference type="ARBA" id="ARBA00023136"/>
    </source>
</evidence>
<accession>A0ABR7KP08</accession>
<evidence type="ECO:0000313" key="7">
    <source>
        <dbReference type="Proteomes" id="UP000652755"/>
    </source>
</evidence>
<dbReference type="Proteomes" id="UP000652755">
    <property type="component" value="Unassembled WGS sequence"/>
</dbReference>
<protein>
    <recommendedName>
        <fullName evidence="8">DUF4870 domain-containing protein</fullName>
    </recommendedName>
</protein>
<evidence type="ECO:0000256" key="2">
    <source>
        <dbReference type="ARBA" id="ARBA00022692"/>
    </source>
</evidence>
<feature type="transmembrane region" description="Helical" evidence="5">
    <location>
        <begin position="57"/>
        <end position="79"/>
    </location>
</feature>
<dbReference type="EMBL" id="JACRYL010000004">
    <property type="protein sequence ID" value="MBC6109812.1"/>
    <property type="molecule type" value="Genomic_DNA"/>
</dbReference>
<evidence type="ECO:0000256" key="5">
    <source>
        <dbReference type="SAM" id="Phobius"/>
    </source>
</evidence>
<dbReference type="Pfam" id="PF09685">
    <property type="entry name" value="MamF_MmsF"/>
    <property type="match status" value="1"/>
</dbReference>
<comment type="caution">
    <text evidence="6">The sequence shown here is derived from an EMBL/GenBank/DDBJ whole genome shotgun (WGS) entry which is preliminary data.</text>
</comment>
<evidence type="ECO:0000313" key="6">
    <source>
        <dbReference type="EMBL" id="MBC6109812.1"/>
    </source>
</evidence>
<organism evidence="6 7">
    <name type="scientific">Pedobacter fastidiosus</name>
    <dbReference type="NCBI Taxonomy" id="2765361"/>
    <lineage>
        <taxon>Bacteria</taxon>
        <taxon>Pseudomonadati</taxon>
        <taxon>Bacteroidota</taxon>
        <taxon>Sphingobacteriia</taxon>
        <taxon>Sphingobacteriales</taxon>
        <taxon>Sphingobacteriaceae</taxon>
        <taxon>Pedobacter</taxon>
    </lineage>
</organism>
<proteinExistence type="predicted"/>
<sequence>MEPQNPFNPNPNPKPTDDGKTASIVSYFWFIGWLIAYFAMYKDNKTDLSRYQLRQTLLFHIVVTVISWGLSFIFGLIVVSTGFYAIFYLVNLVQLALLIVWIIGLIGAINGEKKPIPLVGEKAQTLFPGI</sequence>